<reference evidence="3" key="1">
    <citation type="journal article" date="2019" name="Int. J. Syst. Evol. Microbiol.">
        <title>The Global Catalogue of Microorganisms (GCM) 10K type strain sequencing project: providing services to taxonomists for standard genome sequencing and annotation.</title>
        <authorList>
            <consortium name="The Broad Institute Genomics Platform"/>
            <consortium name="The Broad Institute Genome Sequencing Center for Infectious Disease"/>
            <person name="Wu L."/>
            <person name="Ma J."/>
        </authorList>
    </citation>
    <scope>NUCLEOTIDE SEQUENCE [LARGE SCALE GENOMIC DNA]</scope>
    <source>
        <strain evidence="3">JCM 19129</strain>
    </source>
</reference>
<dbReference type="EMBL" id="BAABLW010000007">
    <property type="protein sequence ID" value="GAA4923403.1"/>
    <property type="molecule type" value="Genomic_DNA"/>
</dbReference>
<organism evidence="2 3">
    <name type="scientific">Nesterenkonia rhizosphaerae</name>
    <dbReference type="NCBI Taxonomy" id="1348272"/>
    <lineage>
        <taxon>Bacteria</taxon>
        <taxon>Bacillati</taxon>
        <taxon>Actinomycetota</taxon>
        <taxon>Actinomycetes</taxon>
        <taxon>Micrococcales</taxon>
        <taxon>Micrococcaceae</taxon>
        <taxon>Nesterenkonia</taxon>
    </lineage>
</organism>
<sequence>MNTVKGCQRPRIEHRPAPGIKNHANEVAVAAQLCGLLLDEWQEYALQLATQRRSDGQWSAYEVGLEVARQNGKSAIIEARIIWGLFFNKAEKTIVYSAHEFKTAVEIFNRLVGLISSNPRLMRLIAPNGIKQGNNGRGIKLKDGSEVKFLARSGGSARGFSGDLIIFDEAYALKSEQLAAMRPTMAARSITGQPQLWFASSAGMPDSDVLNGMRGRIIDDPQQEPREHTVYQHEHEPKLLWMEWSAHHEMDSADLEARRLANPSLGVRISLEFLDDELRGFLGDPEKGEEAYRREYLGIRPVAAKAAALSLAHFKSLHDPNAEMSDVVALAVDVTPSRDYAVISAAALCPDGRILIEVVDHNVGTDWVTDALKQLKANLNPVRIIINAGDGAAALAPEFKRAGIRVTEISMKQYVQACGQFLDDYKARRLVTRVEQEVLLDAVKIATMRFFGDTLFRWNRKNPLENIAPLVAVTLAVRGLEYKRNRQAREEGIGGVKKKPRRLAIGH</sequence>
<feature type="domain" description="Terminase large subunit-like ATPase" evidence="1">
    <location>
        <begin position="62"/>
        <end position="203"/>
    </location>
</feature>
<dbReference type="RefSeq" id="WP_345477920.1">
    <property type="nucleotide sequence ID" value="NZ_BAABLW010000007.1"/>
</dbReference>
<evidence type="ECO:0000313" key="3">
    <source>
        <dbReference type="Proteomes" id="UP001500368"/>
    </source>
</evidence>
<accession>A0ABP9G628</accession>
<evidence type="ECO:0000313" key="2">
    <source>
        <dbReference type="EMBL" id="GAA4923403.1"/>
    </source>
</evidence>
<keyword evidence="3" id="KW-1185">Reference proteome</keyword>
<dbReference type="InterPro" id="IPR046461">
    <property type="entry name" value="TerL_ATPase"/>
</dbReference>
<dbReference type="Gene3D" id="3.40.50.300">
    <property type="entry name" value="P-loop containing nucleotide triphosphate hydrolases"/>
    <property type="match status" value="1"/>
</dbReference>
<gene>
    <name evidence="2" type="ORF">GCM10025790_20620</name>
</gene>
<name>A0ABP9G628_9MICC</name>
<dbReference type="Proteomes" id="UP001500368">
    <property type="component" value="Unassembled WGS sequence"/>
</dbReference>
<dbReference type="InterPro" id="IPR027417">
    <property type="entry name" value="P-loop_NTPase"/>
</dbReference>
<evidence type="ECO:0000259" key="1">
    <source>
        <dbReference type="Pfam" id="PF03354"/>
    </source>
</evidence>
<comment type="caution">
    <text evidence="2">The sequence shown here is derived from an EMBL/GenBank/DDBJ whole genome shotgun (WGS) entry which is preliminary data.</text>
</comment>
<protein>
    <recommendedName>
        <fullName evidence="1">Terminase large subunit-like ATPase domain-containing protein</fullName>
    </recommendedName>
</protein>
<dbReference type="Pfam" id="PF03354">
    <property type="entry name" value="TerL_ATPase"/>
    <property type="match status" value="1"/>
</dbReference>
<proteinExistence type="predicted"/>